<gene>
    <name evidence="1" type="ORF">GCM10008960_09520</name>
</gene>
<dbReference type="RefSeq" id="WP_189071952.1">
    <property type="nucleotide sequence ID" value="NZ_BMQN01000001.1"/>
</dbReference>
<comment type="caution">
    <text evidence="1">The sequence shown here is derived from an EMBL/GenBank/DDBJ whole genome shotgun (WGS) entry which is preliminary data.</text>
</comment>
<accession>A0ABQ2S087</accession>
<reference evidence="2" key="1">
    <citation type="journal article" date="2019" name="Int. J. Syst. Evol. Microbiol.">
        <title>The Global Catalogue of Microorganisms (GCM) 10K type strain sequencing project: providing services to taxonomists for standard genome sequencing and annotation.</title>
        <authorList>
            <consortium name="The Broad Institute Genomics Platform"/>
            <consortium name="The Broad Institute Genome Sequencing Center for Infectious Disease"/>
            <person name="Wu L."/>
            <person name="Ma J."/>
        </authorList>
    </citation>
    <scope>NUCLEOTIDE SEQUENCE [LARGE SCALE GENOMIC DNA]</scope>
    <source>
        <strain evidence="2">JCM 31405</strain>
    </source>
</reference>
<keyword evidence="2" id="KW-1185">Reference proteome</keyword>
<evidence type="ECO:0000313" key="2">
    <source>
        <dbReference type="Proteomes" id="UP000644548"/>
    </source>
</evidence>
<dbReference type="Proteomes" id="UP000644548">
    <property type="component" value="Unassembled WGS sequence"/>
</dbReference>
<proteinExistence type="predicted"/>
<dbReference type="EMBL" id="BMQN01000001">
    <property type="protein sequence ID" value="GGR84584.1"/>
    <property type="molecule type" value="Genomic_DNA"/>
</dbReference>
<sequence>MSSAEFHLLSLAGEMDPRMTEEAYLTLCAIKKGEANIPVERAVDLLRMVCPVEDDGHCETVGEIPFGGHNIIIGLEYTAKNAIIRVVAWPPFPEMLANPLPTGSAYSAEAYMTAAEYRSLAPDLHAGQAWYWNLREPGVRLDDSHPEAIW</sequence>
<evidence type="ECO:0000313" key="1">
    <source>
        <dbReference type="EMBL" id="GGR84584.1"/>
    </source>
</evidence>
<name>A0ABQ2S087_9DEIO</name>
<protein>
    <submittedName>
        <fullName evidence="1">Uncharacterized protein</fullName>
    </submittedName>
</protein>
<organism evidence="1 2">
    <name type="scientific">Deinococcus sedimenti</name>
    <dbReference type="NCBI Taxonomy" id="1867090"/>
    <lineage>
        <taxon>Bacteria</taxon>
        <taxon>Thermotogati</taxon>
        <taxon>Deinococcota</taxon>
        <taxon>Deinococci</taxon>
        <taxon>Deinococcales</taxon>
        <taxon>Deinococcaceae</taxon>
        <taxon>Deinococcus</taxon>
    </lineage>
</organism>